<dbReference type="NCBIfam" id="TIGR04350">
    <property type="entry name" value="C_S_lyase_PatB"/>
    <property type="match status" value="1"/>
</dbReference>
<dbReference type="GO" id="GO:0008483">
    <property type="term" value="F:transaminase activity"/>
    <property type="evidence" value="ECO:0007669"/>
    <property type="project" value="UniProtKB-KW"/>
</dbReference>
<keyword evidence="8" id="KW-1185">Reference proteome</keyword>
<keyword evidence="7" id="KW-0032">Aminotransferase</keyword>
<evidence type="ECO:0000313" key="7">
    <source>
        <dbReference type="EMBL" id="AUX93799.1"/>
    </source>
</evidence>
<dbReference type="GO" id="GO:0047804">
    <property type="term" value="F:cysteine-S-conjugate beta-lyase activity"/>
    <property type="evidence" value="ECO:0007669"/>
    <property type="project" value="UniProtKB-EC"/>
</dbReference>
<dbReference type="InterPro" id="IPR015422">
    <property type="entry name" value="PyrdxlP-dep_Trfase_small"/>
</dbReference>
<dbReference type="Gene3D" id="3.90.1150.10">
    <property type="entry name" value="Aspartate Aminotransferase, domain 1"/>
    <property type="match status" value="1"/>
</dbReference>
<protein>
    <recommendedName>
        <fullName evidence="2">cysteine-S-conjugate beta-lyase</fullName>
        <ecNumber evidence="2">4.4.1.13</ecNumber>
    </recommendedName>
</protein>
<proteinExistence type="inferred from homology"/>
<dbReference type="InterPro" id="IPR015424">
    <property type="entry name" value="PyrdxlP-dep_Trfase"/>
</dbReference>
<accession>A0A2L0IH15</accession>
<dbReference type="PANTHER" id="PTHR43525">
    <property type="entry name" value="PROTEIN MALY"/>
    <property type="match status" value="1"/>
</dbReference>
<dbReference type="InterPro" id="IPR004839">
    <property type="entry name" value="Aminotransferase_I/II_large"/>
</dbReference>
<dbReference type="InterPro" id="IPR051798">
    <property type="entry name" value="Class-II_PLP-Dep_Aminotrans"/>
</dbReference>
<dbReference type="AlphaFoldDB" id="A0A2L0IH15"/>
<dbReference type="EC" id="4.4.1.13" evidence="2"/>
<dbReference type="GO" id="GO:0030170">
    <property type="term" value="F:pyridoxal phosphate binding"/>
    <property type="evidence" value="ECO:0007669"/>
    <property type="project" value="InterPro"/>
</dbReference>
<dbReference type="EMBL" id="CP026377">
    <property type="protein sequence ID" value="AUX93799.1"/>
    <property type="molecule type" value="Genomic_DNA"/>
</dbReference>
<dbReference type="Pfam" id="PF00155">
    <property type="entry name" value="Aminotran_1_2"/>
    <property type="match status" value="1"/>
</dbReference>
<organism evidence="7 8">
    <name type="scientific">Mixta gaviniae</name>
    <dbReference type="NCBI Taxonomy" id="665914"/>
    <lineage>
        <taxon>Bacteria</taxon>
        <taxon>Pseudomonadati</taxon>
        <taxon>Pseudomonadota</taxon>
        <taxon>Gammaproteobacteria</taxon>
        <taxon>Enterobacterales</taxon>
        <taxon>Erwiniaceae</taxon>
        <taxon>Mixta</taxon>
    </lineage>
</organism>
<comment type="similarity">
    <text evidence="5">Belongs to the class-II pyridoxal-phosphate-dependent aminotransferase family. MalY/PatB cystathionine beta-lyase subfamily.</text>
</comment>
<dbReference type="Gene3D" id="3.40.640.10">
    <property type="entry name" value="Type I PLP-dependent aspartate aminotransferase-like (Major domain)"/>
    <property type="match status" value="1"/>
</dbReference>
<dbReference type="RefSeq" id="WP_104957640.1">
    <property type="nucleotide sequence ID" value="NZ_CP026377.1"/>
</dbReference>
<keyword evidence="3" id="KW-0663">Pyridoxal phosphate</keyword>
<evidence type="ECO:0000256" key="3">
    <source>
        <dbReference type="ARBA" id="ARBA00022898"/>
    </source>
</evidence>
<dbReference type="Proteomes" id="UP000238365">
    <property type="component" value="Chromosome"/>
</dbReference>
<dbReference type="InterPro" id="IPR027619">
    <property type="entry name" value="C-S_lyase_PatB-like"/>
</dbReference>
<evidence type="ECO:0000313" key="8">
    <source>
        <dbReference type="Proteomes" id="UP000238365"/>
    </source>
</evidence>
<keyword evidence="4" id="KW-0456">Lyase</keyword>
<reference evidence="7 8" key="1">
    <citation type="submission" date="2018-01" db="EMBL/GenBank/DDBJ databases">
        <title>Complete and assembled Genome of Pantoea gaviniae DSM22758T.</title>
        <authorList>
            <person name="Stevens M.J.A."/>
            <person name="Zurfluh K."/>
            <person name="Stephan R."/>
        </authorList>
    </citation>
    <scope>NUCLEOTIDE SEQUENCE [LARGE SCALE GENOMIC DNA]</scope>
    <source>
        <strain evidence="7 8">DSM 22758</strain>
    </source>
</reference>
<dbReference type="SUPFAM" id="SSF53383">
    <property type="entry name" value="PLP-dependent transferases"/>
    <property type="match status" value="1"/>
</dbReference>
<evidence type="ECO:0000256" key="4">
    <source>
        <dbReference type="ARBA" id="ARBA00023239"/>
    </source>
</evidence>
<dbReference type="CDD" id="cd00609">
    <property type="entry name" value="AAT_like"/>
    <property type="match status" value="1"/>
</dbReference>
<dbReference type="KEGG" id="pgz:C2E15_12415"/>
<comment type="cofactor">
    <cofactor evidence="1">
        <name>pyridoxal 5'-phosphate</name>
        <dbReference type="ChEBI" id="CHEBI:597326"/>
    </cofactor>
</comment>
<evidence type="ECO:0000256" key="2">
    <source>
        <dbReference type="ARBA" id="ARBA00012224"/>
    </source>
</evidence>
<keyword evidence="7" id="KW-0808">Transferase</keyword>
<feature type="domain" description="Aminotransferase class I/classII large" evidence="6">
    <location>
        <begin position="32"/>
        <end position="372"/>
    </location>
</feature>
<evidence type="ECO:0000256" key="5">
    <source>
        <dbReference type="ARBA" id="ARBA00037974"/>
    </source>
</evidence>
<dbReference type="InterPro" id="IPR015421">
    <property type="entry name" value="PyrdxlP-dep_Trfase_major"/>
</dbReference>
<evidence type="ECO:0000256" key="1">
    <source>
        <dbReference type="ARBA" id="ARBA00001933"/>
    </source>
</evidence>
<gene>
    <name evidence="7" type="ORF">C2E15_12415</name>
</gene>
<name>A0A2L0IH15_9GAMM</name>
<sequence>MAFNFDQWIDRHHSDSLKWRKYRARDVLPLWVADTDFRSPPAVIDALHQRVEHGVFGYGAEPEELFAVVKARMAERYQWQIETEWLVLLPGVVAGLNLCVRAFTAPGEGTFAPTPIYPPFRLAAQWAQRDQINLQMRQENQRWVMDLTAAEMQRRGNEKLLMLCNPHNPGGTVYRRDELEAQLRFALRHDLIVCSDEIHSELILEPGLRHIPFASLNEEAAQRSVTLISPSKSFNIAGLGASLAVIPNKALRQRFNEARRGVVPQVDILALTAATAAWRDGQPWLDAQLAYLRSNRDWLCQQINALPGLHVTPPEATYLAWIAARLPGVASPAAWFEQHGLGLSPGREFGDDGFVRFNFGCTRATLEEAVARMRRAVEATV</sequence>
<evidence type="ECO:0000259" key="6">
    <source>
        <dbReference type="Pfam" id="PF00155"/>
    </source>
</evidence>
<dbReference type="PANTHER" id="PTHR43525:SF1">
    <property type="entry name" value="PROTEIN MALY"/>
    <property type="match status" value="1"/>
</dbReference>